<dbReference type="InterPro" id="IPR054542">
    <property type="entry name" value="Cys_met_metab_PP"/>
</dbReference>
<proteinExistence type="predicted"/>
<dbReference type="GO" id="GO:0005737">
    <property type="term" value="C:cytoplasm"/>
    <property type="evidence" value="ECO:0007669"/>
    <property type="project" value="TreeGrafter"/>
</dbReference>
<dbReference type="InterPro" id="IPR015424">
    <property type="entry name" value="PyrdxlP-dep_Trfase"/>
</dbReference>
<organism evidence="6 7">
    <name type="scientific">Dimorphilus gyrociliatus</name>
    <dbReference type="NCBI Taxonomy" id="2664684"/>
    <lineage>
        <taxon>Eukaryota</taxon>
        <taxon>Metazoa</taxon>
        <taxon>Spiralia</taxon>
        <taxon>Lophotrochozoa</taxon>
        <taxon>Annelida</taxon>
        <taxon>Polychaeta</taxon>
        <taxon>Polychaeta incertae sedis</taxon>
        <taxon>Dinophilidae</taxon>
        <taxon>Dimorphilus</taxon>
    </lineage>
</organism>
<dbReference type="GO" id="GO:0016846">
    <property type="term" value="F:carbon-sulfur lyase activity"/>
    <property type="evidence" value="ECO:0007669"/>
    <property type="project" value="TreeGrafter"/>
</dbReference>
<comment type="caution">
    <text evidence="6">The sequence shown here is derived from an EMBL/GenBank/DDBJ whole genome shotgun (WGS) entry which is preliminary data.</text>
</comment>
<dbReference type="FunFam" id="3.40.640.10:FF:000046">
    <property type="entry name" value="Cystathionine gamma-lyase"/>
    <property type="match status" value="1"/>
</dbReference>
<protein>
    <submittedName>
        <fullName evidence="6">DgyrCDS12719</fullName>
    </submittedName>
</protein>
<sequence>MSSKWKPATSDLSDRLLGIQLSDIGDSTKVISSKLKSSTRAVEPIIQPIYHSAIYKISSVDDYLKILEEDGFIYGRLCNPSCQAVEVSLASLEDAYGSLTFSSGMGAISTIFLECLKANDHIVCQYPLYSGTFEVLKKLMAQFNVSVSWLNSDSDMQDWEAAIKPNTVMLYGETPCNPIMSILDLIEFAALGKKRGILTVVDATFGSPVLFKPLNYGIDIVLHSATKYIGGHSDVIAGVLSTRNEKLWSRLLIARSLYGTILSPHEASLLLRGLKTLPLRMKKHTENAREIAEYLDSRKDKVSNVLYPGLRSHAGHKIIQQQMPNGCGGMMSFEMKDGLDAAVRFIESVRVIHLGVSLGGVESLMCHPATMTHGPMLMNDEERERAFVTPGLIRFSVGLEEVKDLISDLKQALNKISCNIPPIEVVDKGIYPININNIGIIFYVRVRNIGSPKLPKILGTTQHCCVDRWSLNGVKEKSYRDCGLLEVLAGEVRDLEFEDERDIKMLATTLYPYDWKGDCNVSITYGSPIAVSVLIRFDTRISDLAFLPNFLSIIFEYFSRCPATDLDRFANCKPALCRHKYCGMINYFNVTTGLCNLADRCKLVSRPNYMLLLESNKCISLKENVTKDEARDALQLRDLDELDIVNSPITFTFHCKHGKAFENGTGCLCDPGWSSLSPEWRSYTEGGDAIWSFCDTLESKAQFSSNTVRILISLTGFMTIFILLSFMLLWSGLLCMDPRRRHQLALWGFGSPAKHLEAIDLVCMAVVHTDRPCLGEGELELRIGDVILDLERLPKRGLWKGTCKGQKGFFPVSCCTFHSNHHHSLYQKGIIKK</sequence>
<dbReference type="Gene3D" id="3.40.640.10">
    <property type="entry name" value="Type I PLP-dependent aspartate aminotransferase-like (Major domain)"/>
    <property type="match status" value="1"/>
</dbReference>
<evidence type="ECO:0000313" key="7">
    <source>
        <dbReference type="Proteomes" id="UP000549394"/>
    </source>
</evidence>
<dbReference type="InterPro" id="IPR000277">
    <property type="entry name" value="Cys/Met-Metab_PyrdxlP-dep_enz"/>
</dbReference>
<keyword evidence="4" id="KW-0812">Transmembrane</keyword>
<keyword evidence="4" id="KW-1133">Transmembrane helix</keyword>
<keyword evidence="4" id="KW-0472">Membrane</keyword>
<keyword evidence="7" id="KW-1185">Reference proteome</keyword>
<accession>A0A7I8W7D1</accession>
<dbReference type="PANTHER" id="PTHR11808">
    <property type="entry name" value="TRANS-SULFURATION ENZYME FAMILY MEMBER"/>
    <property type="match status" value="1"/>
</dbReference>
<dbReference type="AlphaFoldDB" id="A0A7I8W7D1"/>
<dbReference type="CDD" id="cd00614">
    <property type="entry name" value="CGS_like"/>
    <property type="match status" value="1"/>
</dbReference>
<evidence type="ECO:0000256" key="3">
    <source>
        <dbReference type="ARBA" id="ARBA00022898"/>
    </source>
</evidence>
<dbReference type="UniPathway" id="UPA00136">
    <property type="reaction ID" value="UER00202"/>
</dbReference>
<dbReference type="Gene3D" id="3.90.1150.10">
    <property type="entry name" value="Aspartate Aminotransferase, domain 1"/>
    <property type="match status" value="1"/>
</dbReference>
<feature type="domain" description="SH3" evidence="5">
    <location>
        <begin position="763"/>
        <end position="819"/>
    </location>
</feature>
<dbReference type="GO" id="GO:0019344">
    <property type="term" value="P:cysteine biosynthetic process"/>
    <property type="evidence" value="ECO:0007669"/>
    <property type="project" value="UniProtKB-UniPathway"/>
</dbReference>
<keyword evidence="2" id="KW-0728">SH3 domain</keyword>
<comment type="cofactor">
    <cofactor evidence="1">
        <name>pyridoxal 5'-phosphate</name>
        <dbReference type="ChEBI" id="CHEBI:597326"/>
    </cofactor>
</comment>
<evidence type="ECO:0000256" key="4">
    <source>
        <dbReference type="SAM" id="Phobius"/>
    </source>
</evidence>
<dbReference type="SUPFAM" id="SSF50044">
    <property type="entry name" value="SH3-domain"/>
    <property type="match status" value="1"/>
</dbReference>
<dbReference type="Gene3D" id="2.30.30.40">
    <property type="entry name" value="SH3 Domains"/>
    <property type="match status" value="1"/>
</dbReference>
<dbReference type="PANTHER" id="PTHR11808:SF80">
    <property type="entry name" value="CYSTATHIONINE GAMMA-LYASE"/>
    <property type="match status" value="1"/>
</dbReference>
<dbReference type="Pfam" id="PF01053">
    <property type="entry name" value="Cys_Met_Meta_PP"/>
    <property type="match status" value="1"/>
</dbReference>
<dbReference type="EMBL" id="CAJFCJ010000021">
    <property type="protein sequence ID" value="CAD5124436.1"/>
    <property type="molecule type" value="Genomic_DNA"/>
</dbReference>
<dbReference type="PROSITE" id="PS00868">
    <property type="entry name" value="CYS_MET_METAB_PP"/>
    <property type="match status" value="1"/>
</dbReference>
<evidence type="ECO:0000256" key="2">
    <source>
        <dbReference type="ARBA" id="ARBA00022443"/>
    </source>
</evidence>
<dbReference type="OrthoDB" id="3512640at2759"/>
<evidence type="ECO:0000313" key="6">
    <source>
        <dbReference type="EMBL" id="CAD5124436.1"/>
    </source>
</evidence>
<gene>
    <name evidence="6" type="ORF">DGYR_LOCUS11978</name>
</gene>
<dbReference type="GO" id="GO:0030170">
    <property type="term" value="F:pyridoxal phosphate binding"/>
    <property type="evidence" value="ECO:0007669"/>
    <property type="project" value="InterPro"/>
</dbReference>
<dbReference type="InterPro" id="IPR036028">
    <property type="entry name" value="SH3-like_dom_sf"/>
</dbReference>
<keyword evidence="3" id="KW-0663">Pyridoxal phosphate</keyword>
<dbReference type="SMART" id="SM00326">
    <property type="entry name" value="SH3"/>
    <property type="match status" value="1"/>
</dbReference>
<dbReference type="InterPro" id="IPR015422">
    <property type="entry name" value="PyrdxlP-dep_Trfase_small"/>
</dbReference>
<dbReference type="InterPro" id="IPR015421">
    <property type="entry name" value="PyrdxlP-dep_Trfase_major"/>
</dbReference>
<dbReference type="InterPro" id="IPR001452">
    <property type="entry name" value="SH3_domain"/>
</dbReference>
<feature type="transmembrane region" description="Helical" evidence="4">
    <location>
        <begin position="710"/>
        <end position="734"/>
    </location>
</feature>
<evidence type="ECO:0000256" key="1">
    <source>
        <dbReference type="ARBA" id="ARBA00001933"/>
    </source>
</evidence>
<evidence type="ECO:0000259" key="5">
    <source>
        <dbReference type="SMART" id="SM00326"/>
    </source>
</evidence>
<dbReference type="GO" id="GO:0019346">
    <property type="term" value="P:transsulfuration"/>
    <property type="evidence" value="ECO:0007669"/>
    <property type="project" value="InterPro"/>
</dbReference>
<dbReference type="Proteomes" id="UP000549394">
    <property type="component" value="Unassembled WGS sequence"/>
</dbReference>
<name>A0A7I8W7D1_9ANNE</name>
<reference evidence="6 7" key="1">
    <citation type="submission" date="2020-08" db="EMBL/GenBank/DDBJ databases">
        <authorList>
            <person name="Hejnol A."/>
        </authorList>
    </citation>
    <scope>NUCLEOTIDE SEQUENCE [LARGE SCALE GENOMIC DNA]</scope>
</reference>
<dbReference type="SUPFAM" id="SSF53383">
    <property type="entry name" value="PLP-dependent transferases"/>
    <property type="match status" value="1"/>
</dbReference>